<sequence length="295" mass="34017">MVIPEGNASPIGFHQQMGTPNHVVCGIGHLLSIDKWRESGVHQTRKRIEARDPLYLYLFIVCTEGLITLLKGAISRGELNGIKLGPGLQPLSHLMFADDTLLLGQATVSEAQVIRDLLSTYELWSGQLMNVQKSTILFSPNVPVHTKMRFPECWVCHRHGSLLLNPIVNSQELSRPAIILMVILLSKIRLATTDNLRVIVPNICSLCQKNSEDLMHVFYYCPFTREVYQNIEVNIFTSRVVDFKELFNLNWNRLLRDVFKLWIVCIWDIWYQRNLTIRKKLFRSPMELLNFVEIT</sequence>
<organism evidence="1 2">
    <name type="scientific">Lithospermum erythrorhizon</name>
    <name type="common">Purple gromwell</name>
    <name type="synonym">Lithospermum officinale var. erythrorhizon</name>
    <dbReference type="NCBI Taxonomy" id="34254"/>
    <lineage>
        <taxon>Eukaryota</taxon>
        <taxon>Viridiplantae</taxon>
        <taxon>Streptophyta</taxon>
        <taxon>Embryophyta</taxon>
        <taxon>Tracheophyta</taxon>
        <taxon>Spermatophyta</taxon>
        <taxon>Magnoliopsida</taxon>
        <taxon>eudicotyledons</taxon>
        <taxon>Gunneridae</taxon>
        <taxon>Pentapetalae</taxon>
        <taxon>asterids</taxon>
        <taxon>lamiids</taxon>
        <taxon>Boraginales</taxon>
        <taxon>Boraginaceae</taxon>
        <taxon>Boraginoideae</taxon>
        <taxon>Lithospermeae</taxon>
        <taxon>Lithospermum</taxon>
    </lineage>
</organism>
<proteinExistence type="predicted"/>
<evidence type="ECO:0008006" key="3">
    <source>
        <dbReference type="Google" id="ProtNLM"/>
    </source>
</evidence>
<keyword evidence="2" id="KW-1185">Reference proteome</keyword>
<accession>A0AAV3QAD9</accession>
<dbReference type="Proteomes" id="UP001454036">
    <property type="component" value="Unassembled WGS sequence"/>
</dbReference>
<dbReference type="EMBL" id="BAABME010003789">
    <property type="protein sequence ID" value="GAA0160153.1"/>
    <property type="molecule type" value="Genomic_DNA"/>
</dbReference>
<gene>
    <name evidence="1" type="ORF">LIER_16772</name>
</gene>
<reference evidence="1 2" key="1">
    <citation type="submission" date="2024-01" db="EMBL/GenBank/DDBJ databases">
        <title>The complete chloroplast genome sequence of Lithospermum erythrorhizon: insights into the phylogenetic relationship among Boraginaceae species and the maternal lineages of purple gromwells.</title>
        <authorList>
            <person name="Okada T."/>
            <person name="Watanabe K."/>
        </authorList>
    </citation>
    <scope>NUCLEOTIDE SEQUENCE [LARGE SCALE GENOMIC DNA]</scope>
</reference>
<evidence type="ECO:0000313" key="1">
    <source>
        <dbReference type="EMBL" id="GAA0160153.1"/>
    </source>
</evidence>
<evidence type="ECO:0000313" key="2">
    <source>
        <dbReference type="Proteomes" id="UP001454036"/>
    </source>
</evidence>
<protein>
    <recommendedName>
        <fullName evidence="3">Reverse transcriptase</fullName>
    </recommendedName>
</protein>
<comment type="caution">
    <text evidence="1">The sequence shown here is derived from an EMBL/GenBank/DDBJ whole genome shotgun (WGS) entry which is preliminary data.</text>
</comment>
<name>A0AAV3QAD9_LITER</name>
<dbReference type="AlphaFoldDB" id="A0AAV3QAD9"/>